<dbReference type="Gene3D" id="1.25.40.10">
    <property type="entry name" value="Tetratricopeptide repeat domain"/>
    <property type="match status" value="4"/>
</dbReference>
<dbReference type="SUPFAM" id="SSF56399">
    <property type="entry name" value="ADP-ribosylation"/>
    <property type="match status" value="1"/>
</dbReference>
<gene>
    <name evidence="11" type="ORF">JYZ213_LOCUS28258</name>
    <name evidence="12" type="ORF">OXD698_LOCUS27867</name>
</gene>
<feature type="repeat" description="TPR" evidence="8">
    <location>
        <begin position="528"/>
        <end position="561"/>
    </location>
</feature>
<keyword evidence="5" id="KW-0677">Repeat</keyword>
<dbReference type="Pfam" id="PF01129">
    <property type="entry name" value="ART"/>
    <property type="match status" value="1"/>
</dbReference>
<comment type="caution">
    <text evidence="12">The sequence shown here is derived from an EMBL/GenBank/DDBJ whole genome shotgun (WGS) entry which is preliminary data.</text>
</comment>
<dbReference type="AlphaFoldDB" id="A0A819LU67"/>
<dbReference type="PANTHER" id="PTHR45641">
    <property type="entry name" value="TETRATRICOPEPTIDE REPEAT PROTEIN (AFU_ORTHOLOGUE AFUA_6G03870)"/>
    <property type="match status" value="1"/>
</dbReference>
<feature type="repeat" description="TPR" evidence="8">
    <location>
        <begin position="738"/>
        <end position="771"/>
    </location>
</feature>
<evidence type="ECO:0000256" key="1">
    <source>
        <dbReference type="ARBA" id="ARBA00009558"/>
    </source>
</evidence>
<dbReference type="GO" id="GO:0005874">
    <property type="term" value="C:microtubule"/>
    <property type="evidence" value="ECO:0007669"/>
    <property type="project" value="UniProtKB-UniRule"/>
</dbReference>
<evidence type="ECO:0000256" key="5">
    <source>
        <dbReference type="ARBA" id="ARBA00022737"/>
    </source>
</evidence>
<evidence type="ECO:0000256" key="3">
    <source>
        <dbReference type="ARBA" id="ARBA00022679"/>
    </source>
</evidence>
<dbReference type="Proteomes" id="UP000663844">
    <property type="component" value="Unassembled WGS sequence"/>
</dbReference>
<dbReference type="GO" id="GO:0016779">
    <property type="term" value="F:nucleotidyltransferase activity"/>
    <property type="evidence" value="ECO:0007669"/>
    <property type="project" value="UniProtKB-KW"/>
</dbReference>
<dbReference type="PRINTS" id="PR00381">
    <property type="entry name" value="KINESINLIGHT"/>
</dbReference>
<comment type="subunit">
    <text evidence="10">Oligomeric complex composed of two heavy chains and two light chains.</text>
</comment>
<dbReference type="PROSITE" id="PS50293">
    <property type="entry name" value="TPR_REGION"/>
    <property type="match status" value="8"/>
</dbReference>
<dbReference type="Pfam" id="PF13374">
    <property type="entry name" value="TPR_10"/>
    <property type="match status" value="1"/>
</dbReference>
<keyword evidence="9" id="KW-0520">NAD</keyword>
<keyword evidence="10" id="KW-0206">Cytoskeleton</keyword>
<dbReference type="EC" id="2.4.2.31" evidence="9"/>
<dbReference type="InterPro" id="IPR019734">
    <property type="entry name" value="TPR_rpt"/>
</dbReference>
<name>A0A819LU67_9BILA</name>
<dbReference type="GO" id="GO:0106274">
    <property type="term" value="F:NAD+-protein-arginine ADP-ribosyltransferase activity"/>
    <property type="evidence" value="ECO:0007669"/>
    <property type="project" value="UniProtKB-EC"/>
</dbReference>
<sequence length="796" mass="91812">MAQQIMPVINDIPQLHGVYMLNDIKILDEEWTKKYQKIKSIHTSTEDLYQRLQFGIKQYHRDSISMSFITANEITLAYDLNRLDPAFMYTQLFKDILLDMEYGKQAIKRFTAYCRNNNSVSLINIDRFEKEYHDQLAIWWYTFPSNIFSMLNYGLRALDADIIITMGFFLRDIHEQIQQLYEQQFIAYGGKSFVVYRGQGLMKTDFEKLQKTKGGLISFNNFLSTSKDKEVSIGYARIASTEPDKVGILFIMSIDPCIKSAPFASIKDMSFFEEEDEILFSMHTVFRVTAIKQTDNESQLHQVELQLTSDDDQELRLLTDQIRQEVNHHTGYSRLGSLLLKIGQFNKAEELFKVLIEQTSDEDTKAVYYHDLGYVKYHQGAYEEAISYYEQKPLPSNHPSLANSYNDMGIVYIKMGEHSRALAFYEKALEILHQTLPSNHPLLASSYNNIGNVYDEMGEYPKGLSFYEKSLEIQKNTLPPNHPSVATSYNNIGLVYVKMGEYSKALSFYEKALEIREKTLPSDHPDFGQSYNNIGLVYVKMGEYSKALSFYEKALESWPKTLPSNHPDLATSYNNIGTVYNEMEEYSKALSFYEKSLEIYQKTLSSNHPLVASSYNNIGTVYDNMKEYSKALSFYEKAFEILQQTLPSNHPLVASSYSNIGLVYIKLGENSKALSYHERALEIREKALPLNHRDLASSYGNIGIVYALTEEYSRALSFYEKAVQIYQKTLPSNHPLLASSYSNIGWVYRNIKDYSKALSYFERALNIYQNTLPPTHPDIEEVKESIGIVKEEILKE</sequence>
<feature type="repeat" description="TPR" evidence="8">
    <location>
        <begin position="444"/>
        <end position="477"/>
    </location>
</feature>
<evidence type="ECO:0000256" key="9">
    <source>
        <dbReference type="RuleBase" id="RU361228"/>
    </source>
</evidence>
<evidence type="ECO:0000256" key="8">
    <source>
        <dbReference type="PROSITE-ProRule" id="PRU00339"/>
    </source>
</evidence>
<dbReference type="Gene3D" id="3.90.176.10">
    <property type="entry name" value="Toxin ADP-ribosyltransferase, Chain A, domain 1"/>
    <property type="match status" value="1"/>
</dbReference>
<comment type="subcellular location">
    <subcellularLocation>
        <location evidence="10">Cytoplasm</location>
        <location evidence="10">Cytoskeleton</location>
    </subcellularLocation>
</comment>
<comment type="similarity">
    <text evidence="10">Belongs to the kinesin light chain family.</text>
</comment>
<dbReference type="InterPro" id="IPR000768">
    <property type="entry name" value="ART"/>
</dbReference>
<keyword evidence="10" id="KW-0963">Cytoplasm</keyword>
<feature type="repeat" description="TPR" evidence="8">
    <location>
        <begin position="696"/>
        <end position="729"/>
    </location>
</feature>
<keyword evidence="2 9" id="KW-0328">Glycosyltransferase</keyword>
<comment type="function">
    <text evidence="10">Kinesin is a microtubule-associated force-producing protein that play a role in organelle transport.</text>
</comment>
<keyword evidence="10" id="KW-0493">Microtubule</keyword>
<dbReference type="Pfam" id="PF13424">
    <property type="entry name" value="TPR_12"/>
    <property type="match status" value="3"/>
</dbReference>
<dbReference type="Pfam" id="PF13176">
    <property type="entry name" value="TPR_7"/>
    <property type="match status" value="1"/>
</dbReference>
<feature type="repeat" description="TPR" evidence="8">
    <location>
        <begin position="402"/>
        <end position="435"/>
    </location>
</feature>
<protein>
    <recommendedName>
        <fullName evidence="9 10">Multifunctional fusion protein</fullName>
    </recommendedName>
    <domain>
        <recommendedName>
            <fullName evidence="9">NAD(P)(+)--arginine ADP-ribosyltransferase</fullName>
            <ecNumber evidence="9">2.4.2.31</ecNumber>
        </recommendedName>
        <alternativeName>
            <fullName evidence="9">Mono(ADP-ribosyl)transferase</fullName>
        </alternativeName>
    </domain>
    <domain>
        <recommendedName>
            <fullName evidence="10">Kinesin light chain</fullName>
        </recommendedName>
    </domain>
</protein>
<evidence type="ECO:0000256" key="6">
    <source>
        <dbReference type="ARBA" id="ARBA00022803"/>
    </source>
</evidence>
<feature type="repeat" description="TPR" evidence="8">
    <location>
        <begin position="486"/>
        <end position="519"/>
    </location>
</feature>
<evidence type="ECO:0000313" key="11">
    <source>
        <dbReference type="EMBL" id="CAF1225752.1"/>
    </source>
</evidence>
<keyword evidence="4" id="KW-0548">Nucleotidyltransferase</keyword>
<evidence type="ECO:0000256" key="4">
    <source>
        <dbReference type="ARBA" id="ARBA00022695"/>
    </source>
</evidence>
<reference evidence="12" key="1">
    <citation type="submission" date="2021-02" db="EMBL/GenBank/DDBJ databases">
        <authorList>
            <person name="Nowell W R."/>
        </authorList>
    </citation>
    <scope>NUCLEOTIDE SEQUENCE</scope>
</reference>
<dbReference type="SMART" id="SM00028">
    <property type="entry name" value="TPR"/>
    <property type="match status" value="11"/>
</dbReference>
<dbReference type="SUPFAM" id="SSF48452">
    <property type="entry name" value="TPR-like"/>
    <property type="match status" value="4"/>
</dbReference>
<evidence type="ECO:0000256" key="10">
    <source>
        <dbReference type="RuleBase" id="RU367020"/>
    </source>
</evidence>
<keyword evidence="9" id="KW-0521">NADP</keyword>
<evidence type="ECO:0000256" key="2">
    <source>
        <dbReference type="ARBA" id="ARBA00022676"/>
    </source>
</evidence>
<comment type="catalytic activity">
    <reaction evidence="7 9">
        <text>L-arginyl-[protein] + NAD(+) = N(omega)-(ADP-D-ribosyl)-L-arginyl-[protein] + nicotinamide + H(+)</text>
        <dbReference type="Rhea" id="RHEA:19149"/>
        <dbReference type="Rhea" id="RHEA-COMP:10532"/>
        <dbReference type="Rhea" id="RHEA-COMP:15087"/>
        <dbReference type="ChEBI" id="CHEBI:15378"/>
        <dbReference type="ChEBI" id="CHEBI:17154"/>
        <dbReference type="ChEBI" id="CHEBI:29965"/>
        <dbReference type="ChEBI" id="CHEBI:57540"/>
        <dbReference type="ChEBI" id="CHEBI:142554"/>
        <dbReference type="EC" id="2.4.2.31"/>
    </reaction>
</comment>
<feature type="repeat" description="TPR" evidence="8">
    <location>
        <begin position="329"/>
        <end position="362"/>
    </location>
</feature>
<dbReference type="EMBL" id="CAJOAZ010002933">
    <property type="protein sequence ID" value="CAF3971746.1"/>
    <property type="molecule type" value="Genomic_DNA"/>
</dbReference>
<dbReference type="EMBL" id="CAJNOG010000407">
    <property type="protein sequence ID" value="CAF1225752.1"/>
    <property type="molecule type" value="Genomic_DNA"/>
</dbReference>
<evidence type="ECO:0000256" key="7">
    <source>
        <dbReference type="ARBA" id="ARBA00047597"/>
    </source>
</evidence>
<evidence type="ECO:0000313" key="12">
    <source>
        <dbReference type="EMBL" id="CAF3971746.1"/>
    </source>
</evidence>
<evidence type="ECO:0000313" key="13">
    <source>
        <dbReference type="Proteomes" id="UP000663844"/>
    </source>
</evidence>
<dbReference type="InterPro" id="IPR011990">
    <property type="entry name" value="TPR-like_helical_dom_sf"/>
</dbReference>
<dbReference type="PROSITE" id="PS51996">
    <property type="entry name" value="TR_MART"/>
    <property type="match status" value="1"/>
</dbReference>
<dbReference type="PANTHER" id="PTHR45641:SF1">
    <property type="entry name" value="AAA+ ATPASE DOMAIN-CONTAINING PROTEIN"/>
    <property type="match status" value="1"/>
</dbReference>
<organism evidence="12 13">
    <name type="scientific">Adineta steineri</name>
    <dbReference type="NCBI Taxonomy" id="433720"/>
    <lineage>
        <taxon>Eukaryota</taxon>
        <taxon>Metazoa</taxon>
        <taxon>Spiralia</taxon>
        <taxon>Gnathifera</taxon>
        <taxon>Rotifera</taxon>
        <taxon>Eurotatoria</taxon>
        <taxon>Bdelloidea</taxon>
        <taxon>Adinetida</taxon>
        <taxon>Adinetidae</taxon>
        <taxon>Adineta</taxon>
    </lineage>
</organism>
<comment type="similarity">
    <text evidence="1 9">Belongs to the Arg-specific ADP-ribosyltransferase family.</text>
</comment>
<accession>A0A819LU67</accession>
<keyword evidence="10" id="KW-0505">Motor protein</keyword>
<feature type="repeat" description="TPR" evidence="8">
    <location>
        <begin position="612"/>
        <end position="645"/>
    </location>
</feature>
<dbReference type="Proteomes" id="UP000663845">
    <property type="component" value="Unassembled WGS sequence"/>
</dbReference>
<feature type="repeat" description="TPR" evidence="8">
    <location>
        <begin position="570"/>
        <end position="603"/>
    </location>
</feature>
<proteinExistence type="inferred from homology"/>
<feature type="repeat" description="TPR" evidence="8">
    <location>
        <begin position="654"/>
        <end position="687"/>
    </location>
</feature>
<dbReference type="PROSITE" id="PS50005">
    <property type="entry name" value="TPR"/>
    <property type="match status" value="10"/>
</dbReference>
<keyword evidence="6 8" id="KW-0802">TPR repeat</keyword>
<dbReference type="Pfam" id="PF00515">
    <property type="entry name" value="TPR_1"/>
    <property type="match status" value="1"/>
</dbReference>
<dbReference type="GO" id="GO:0005871">
    <property type="term" value="C:kinesin complex"/>
    <property type="evidence" value="ECO:0007669"/>
    <property type="project" value="UniProtKB-UniRule"/>
</dbReference>
<keyword evidence="3 9" id="KW-0808">Transferase</keyword>